<comment type="caution">
    <text evidence="2">The sequence shown here is derived from an EMBL/GenBank/DDBJ whole genome shotgun (WGS) entry which is preliminary data.</text>
</comment>
<reference evidence="2" key="1">
    <citation type="journal article" date="2021" name="Nat. Commun.">
        <title>Genetic determinants of endophytism in the Arabidopsis root mycobiome.</title>
        <authorList>
            <person name="Mesny F."/>
            <person name="Miyauchi S."/>
            <person name="Thiergart T."/>
            <person name="Pickel B."/>
            <person name="Atanasova L."/>
            <person name="Karlsson M."/>
            <person name="Huettel B."/>
            <person name="Barry K.W."/>
            <person name="Haridas S."/>
            <person name="Chen C."/>
            <person name="Bauer D."/>
            <person name="Andreopoulos W."/>
            <person name="Pangilinan J."/>
            <person name="LaButti K."/>
            <person name="Riley R."/>
            <person name="Lipzen A."/>
            <person name="Clum A."/>
            <person name="Drula E."/>
            <person name="Henrissat B."/>
            <person name="Kohler A."/>
            <person name="Grigoriev I.V."/>
            <person name="Martin F.M."/>
            <person name="Hacquard S."/>
        </authorList>
    </citation>
    <scope>NUCLEOTIDE SEQUENCE</scope>
    <source>
        <strain evidence="2">MPI-CAGE-CH-0230</strain>
    </source>
</reference>
<feature type="signal peptide" evidence="1">
    <location>
        <begin position="1"/>
        <end position="20"/>
    </location>
</feature>
<dbReference type="Proteomes" id="UP000756346">
    <property type="component" value="Unassembled WGS sequence"/>
</dbReference>
<gene>
    <name evidence="2" type="ORF">B0I36DRAFT_368087</name>
</gene>
<evidence type="ECO:0000256" key="1">
    <source>
        <dbReference type="SAM" id="SignalP"/>
    </source>
</evidence>
<sequence length="146" mass="15522">MQPSNFWLLASGLLAVRAAGDPTPDTGDASANPHSLLTRQAYGYYMKCSGKETGSWKIGNTEINKSVCQSNCGCPSGGFSCLSYGQASAGQMKDICGGTNRSEYACRCYITPGCKRSLEGRVVCKRGVESEPELEEELVPVPPVDA</sequence>
<evidence type="ECO:0000313" key="2">
    <source>
        <dbReference type="EMBL" id="KAH7018035.1"/>
    </source>
</evidence>
<dbReference type="GeneID" id="70189105"/>
<name>A0A9P8XTH2_9PEZI</name>
<proteinExistence type="predicted"/>
<accession>A0A9P8XTH2</accession>
<dbReference type="OrthoDB" id="10505504at2759"/>
<keyword evidence="1" id="KW-0732">Signal</keyword>
<evidence type="ECO:0000313" key="3">
    <source>
        <dbReference type="Proteomes" id="UP000756346"/>
    </source>
</evidence>
<feature type="chain" id="PRO_5040429952" evidence="1">
    <location>
        <begin position="21"/>
        <end position="146"/>
    </location>
</feature>
<dbReference type="AlphaFoldDB" id="A0A9P8XTH2"/>
<keyword evidence="3" id="KW-1185">Reference proteome</keyword>
<protein>
    <submittedName>
        <fullName evidence="2">Uncharacterized protein</fullName>
    </submittedName>
</protein>
<dbReference type="EMBL" id="JAGTJQ010000011">
    <property type="protein sequence ID" value="KAH7018035.1"/>
    <property type="molecule type" value="Genomic_DNA"/>
</dbReference>
<dbReference type="RefSeq" id="XP_046006302.1">
    <property type="nucleotide sequence ID" value="XM_046159559.1"/>
</dbReference>
<organism evidence="2 3">
    <name type="scientific">Microdochium trichocladiopsis</name>
    <dbReference type="NCBI Taxonomy" id="1682393"/>
    <lineage>
        <taxon>Eukaryota</taxon>
        <taxon>Fungi</taxon>
        <taxon>Dikarya</taxon>
        <taxon>Ascomycota</taxon>
        <taxon>Pezizomycotina</taxon>
        <taxon>Sordariomycetes</taxon>
        <taxon>Xylariomycetidae</taxon>
        <taxon>Xylariales</taxon>
        <taxon>Microdochiaceae</taxon>
        <taxon>Microdochium</taxon>
    </lineage>
</organism>